<feature type="compositionally biased region" description="Basic residues" evidence="1">
    <location>
        <begin position="69"/>
        <end position="85"/>
    </location>
</feature>
<protein>
    <submittedName>
        <fullName evidence="2">Uncharacterized protein</fullName>
    </submittedName>
</protein>
<reference evidence="2 3" key="1">
    <citation type="submission" date="2014-12" db="EMBL/GenBank/DDBJ databases">
        <title>Complete genome sequence of Bifidobacterium longum subsp. infantis BT1.</title>
        <authorList>
            <person name="Kim J.F."/>
            <person name="Kwak M.-J."/>
        </authorList>
    </citation>
    <scope>NUCLEOTIDE SEQUENCE [LARGE SCALE GENOMIC DNA]</scope>
    <source>
        <strain evidence="2 3">BT1</strain>
    </source>
</reference>
<evidence type="ECO:0000256" key="1">
    <source>
        <dbReference type="SAM" id="MobiDB-lite"/>
    </source>
</evidence>
<dbReference type="Proteomes" id="UP000067206">
    <property type="component" value="Chromosome"/>
</dbReference>
<name>A0A0M4LQE8_BIFLI</name>
<organism evidence="2 3">
    <name type="scientific">Bifidobacterium longum subsp. infantis</name>
    <dbReference type="NCBI Taxonomy" id="1682"/>
    <lineage>
        <taxon>Bacteria</taxon>
        <taxon>Bacillati</taxon>
        <taxon>Actinomycetota</taxon>
        <taxon>Actinomycetes</taxon>
        <taxon>Bifidobacteriales</taxon>
        <taxon>Bifidobacteriaceae</taxon>
        <taxon>Bifidobacterium</taxon>
    </lineage>
</organism>
<evidence type="ECO:0000313" key="3">
    <source>
        <dbReference type="Proteomes" id="UP000067206"/>
    </source>
</evidence>
<evidence type="ECO:0000313" key="2">
    <source>
        <dbReference type="EMBL" id="ALE08594.1"/>
    </source>
</evidence>
<proteinExistence type="predicted"/>
<accession>A0A0M4LQE8</accession>
<dbReference type="AlphaFoldDB" id="A0A0M4LQE8"/>
<feature type="region of interest" description="Disordered" evidence="1">
    <location>
        <begin position="63"/>
        <end position="100"/>
    </location>
</feature>
<dbReference type="EMBL" id="CP010411">
    <property type="protein sequence ID" value="ALE08594.1"/>
    <property type="molecule type" value="Genomic_DNA"/>
</dbReference>
<sequence length="100" mass="11711">MVGTTVQRRIGDRTRIGLQKDIRKFQSRHSTTTSSFSGRYFSIQQNNCTKPTSIIIVVQFRRFPDRPRPNPRQRCRGGRKRRRSLSRITADQGISRRYSA</sequence>
<gene>
    <name evidence="2" type="ORF">RY67_531</name>
</gene>